<dbReference type="GO" id="GO:0005634">
    <property type="term" value="C:nucleus"/>
    <property type="evidence" value="ECO:0007669"/>
    <property type="project" value="TreeGrafter"/>
</dbReference>
<dbReference type="InterPro" id="IPR003347">
    <property type="entry name" value="JmjC_dom"/>
</dbReference>
<dbReference type="GO" id="GO:0000987">
    <property type="term" value="F:cis-regulatory region sequence-specific DNA binding"/>
    <property type="evidence" value="ECO:0007669"/>
    <property type="project" value="TreeGrafter"/>
</dbReference>
<dbReference type="PROSITE" id="PS51184">
    <property type="entry name" value="JMJC"/>
    <property type="match status" value="1"/>
</dbReference>
<evidence type="ECO:0000313" key="3">
    <source>
        <dbReference type="EMBL" id="GMI08365.1"/>
    </source>
</evidence>
<feature type="domain" description="JmjC" evidence="2">
    <location>
        <begin position="297"/>
        <end position="472"/>
    </location>
</feature>
<dbReference type="SMART" id="SM00558">
    <property type="entry name" value="JmjC"/>
    <property type="match status" value="1"/>
</dbReference>
<feature type="region of interest" description="Disordered" evidence="1">
    <location>
        <begin position="540"/>
        <end position="559"/>
    </location>
</feature>
<dbReference type="OrthoDB" id="424465at2759"/>
<evidence type="ECO:0000313" key="4">
    <source>
        <dbReference type="Proteomes" id="UP001165122"/>
    </source>
</evidence>
<gene>
    <name evidence="3" type="ORF">TrLO_g4625</name>
</gene>
<dbReference type="InterPro" id="IPR050910">
    <property type="entry name" value="JMJD6_ArgDemeth/LysHydrox"/>
</dbReference>
<name>A0A9W7F9G6_9STRA</name>
<dbReference type="InterPro" id="IPR041667">
    <property type="entry name" value="Cupin_8"/>
</dbReference>
<proteinExistence type="predicted"/>
<dbReference type="PANTHER" id="PTHR12480:SF21">
    <property type="entry name" value="JMJC DOMAIN-CONTAINING PROTEIN 8"/>
    <property type="match status" value="1"/>
</dbReference>
<keyword evidence="4" id="KW-1185">Reference proteome</keyword>
<dbReference type="Proteomes" id="UP001165122">
    <property type="component" value="Unassembled WGS sequence"/>
</dbReference>
<comment type="caution">
    <text evidence="3">The sequence shown here is derived from an EMBL/GenBank/DDBJ whole genome shotgun (WGS) entry which is preliminary data.</text>
</comment>
<organism evidence="3 4">
    <name type="scientific">Triparma laevis f. longispina</name>
    <dbReference type="NCBI Taxonomy" id="1714387"/>
    <lineage>
        <taxon>Eukaryota</taxon>
        <taxon>Sar</taxon>
        <taxon>Stramenopiles</taxon>
        <taxon>Ochrophyta</taxon>
        <taxon>Bolidophyceae</taxon>
        <taxon>Parmales</taxon>
        <taxon>Triparmaceae</taxon>
        <taxon>Triparma</taxon>
    </lineage>
</organism>
<accession>A0A9W7F9G6</accession>
<evidence type="ECO:0000256" key="1">
    <source>
        <dbReference type="SAM" id="MobiDB-lite"/>
    </source>
</evidence>
<dbReference type="AlphaFoldDB" id="A0A9W7F9G6"/>
<feature type="compositionally biased region" description="Gly residues" evidence="1">
    <location>
        <begin position="549"/>
        <end position="559"/>
    </location>
</feature>
<dbReference type="Pfam" id="PF13621">
    <property type="entry name" value="Cupin_8"/>
    <property type="match status" value="1"/>
</dbReference>
<dbReference type="SUPFAM" id="SSF51197">
    <property type="entry name" value="Clavaminate synthase-like"/>
    <property type="match status" value="1"/>
</dbReference>
<dbReference type="Gene3D" id="2.60.120.650">
    <property type="entry name" value="Cupin"/>
    <property type="match status" value="1"/>
</dbReference>
<protein>
    <recommendedName>
        <fullName evidence="2">JmjC domain-containing protein</fullName>
    </recommendedName>
</protein>
<dbReference type="PANTHER" id="PTHR12480">
    <property type="entry name" value="ARGININE DEMETHYLASE AND LYSYL-HYDROXYLASE JMJD"/>
    <property type="match status" value="1"/>
</dbReference>
<dbReference type="EMBL" id="BRXW01000123">
    <property type="protein sequence ID" value="GMI08365.1"/>
    <property type="molecule type" value="Genomic_DNA"/>
</dbReference>
<sequence>MPPPSSKKSRLTKRIDPSNVHLQSAYLRSYQSSGANPTPLPPLPSYLKSIPQNDLGIQPYGNRIFSDSEDLRNNLGIWGKLMDCHFFDILGFLTAPELTLFSECCYYLLIYIRSDVRLFKDLLVRDFKESNHKFHDSGLYYNHYIKSLNIPIITKFQPRKNAFIFSDILYRSFLGYQCLPPPVKKDGGVERRDCSSLGYDNFVINYERKNKPVILTGIKGLPCLERWRDLKYLKEEFGNAMFRCTSVQSTESMRIGFERYFEYCEGTQEESPMYLFERGFTDYGLGNDYVPHLSSSMPWFVKNCTKKISNKIHRPDLFHFLGDMRPDFRWLISGPTRSGSAFHIDPNATNAWNLPIRGRKLWIFYPPGVCPPGVRVLGGGEEVVMPVSIGEWCLCFWDEHRKRFNEGGPDAPLECRVDVGECLFVPHGWWHCVINVEEEGGGLNDNVSLALTQNYVSSSNLSDVLRFLEVNKNQISGCRDRGKSAVDPETFGEVFKEKLKKVMEEEEFNEVIERSKRWECGAWENEKVSVMEIAKKGEWGEKEGEEGGGDGGFSFGFGL</sequence>
<reference evidence="4" key="1">
    <citation type="journal article" date="2023" name="Commun. Biol.">
        <title>Genome analysis of Parmales, the sister group of diatoms, reveals the evolutionary specialization of diatoms from phago-mixotrophs to photoautotrophs.</title>
        <authorList>
            <person name="Ban H."/>
            <person name="Sato S."/>
            <person name="Yoshikawa S."/>
            <person name="Yamada K."/>
            <person name="Nakamura Y."/>
            <person name="Ichinomiya M."/>
            <person name="Sato N."/>
            <person name="Blanc-Mathieu R."/>
            <person name="Endo H."/>
            <person name="Kuwata A."/>
            <person name="Ogata H."/>
        </authorList>
    </citation>
    <scope>NUCLEOTIDE SEQUENCE [LARGE SCALE GENOMIC DNA]</scope>
    <source>
        <strain evidence="4">NIES 3700</strain>
    </source>
</reference>
<evidence type="ECO:0000259" key="2">
    <source>
        <dbReference type="PROSITE" id="PS51184"/>
    </source>
</evidence>